<reference evidence="8 9" key="1">
    <citation type="journal article" date="2015" name="Nature">
        <title>rRNA introns, odd ribosomes, and small enigmatic genomes across a large radiation of phyla.</title>
        <authorList>
            <person name="Brown C.T."/>
            <person name="Hug L.A."/>
            <person name="Thomas B.C."/>
            <person name="Sharon I."/>
            <person name="Castelle C.J."/>
            <person name="Singh A."/>
            <person name="Wilkins M.J."/>
            <person name="Williams K.H."/>
            <person name="Banfield J.F."/>
        </authorList>
    </citation>
    <scope>NUCLEOTIDE SEQUENCE [LARGE SCALE GENOMIC DNA]</scope>
</reference>
<evidence type="ECO:0000256" key="2">
    <source>
        <dbReference type="ARBA" id="ARBA00022475"/>
    </source>
</evidence>
<proteinExistence type="inferred from homology"/>
<dbReference type="InterPro" id="IPR015414">
    <property type="entry name" value="TMEM64"/>
</dbReference>
<comment type="subcellular location">
    <subcellularLocation>
        <location evidence="1 6">Cell membrane</location>
        <topology evidence="1 6">Multi-pass membrane protein</topology>
    </subcellularLocation>
</comment>
<name>A0A0G1RN90_9BACT</name>
<sequence>MVVLGAMLTAIYFISNRLGTENIRQIVAGAGVFGPVIFIILLSLTYIIAPLSGTPFFFSGFALFGKAFVIYSYMAVLLGMTVNFWISRLWGRQVVTKLVGQENMKEIDAFTKNYGVKMLIFLRVAQGNLADFISYAYGLTNIKFVTYFLVSALTPIPWFLLWWFVLLPNIDSSKDFIITWGLAITPTILVSFFLILYYRHKRKPS</sequence>
<comment type="caution">
    <text evidence="8">The sequence shown here is derived from an EMBL/GenBank/DDBJ whole genome shotgun (WGS) entry which is preliminary data.</text>
</comment>
<feature type="transmembrane region" description="Helical" evidence="6">
    <location>
        <begin position="26"/>
        <end position="48"/>
    </location>
</feature>
<comment type="caution">
    <text evidence="6">Lacks conserved residue(s) required for the propagation of feature annotation.</text>
</comment>
<dbReference type="InterPro" id="IPR032816">
    <property type="entry name" value="VTT_dom"/>
</dbReference>
<keyword evidence="4 6" id="KW-1133">Transmembrane helix</keyword>
<feature type="transmembrane region" description="Helical" evidence="6">
    <location>
        <begin position="177"/>
        <end position="198"/>
    </location>
</feature>
<dbReference type="PANTHER" id="PTHR12677">
    <property type="entry name" value="GOLGI APPARATUS MEMBRANE PROTEIN TVP38-RELATED"/>
    <property type="match status" value="1"/>
</dbReference>
<dbReference type="Pfam" id="PF09335">
    <property type="entry name" value="VTT_dom"/>
    <property type="match status" value="1"/>
</dbReference>
<keyword evidence="2 6" id="KW-1003">Cell membrane</keyword>
<dbReference type="AlphaFoldDB" id="A0A0G1RN90"/>
<protein>
    <recommendedName>
        <fullName evidence="6">TVP38/TMEM64 family membrane protein</fullName>
    </recommendedName>
</protein>
<gene>
    <name evidence="8" type="ORF">UX31_C0003G0061</name>
</gene>
<evidence type="ECO:0000313" key="8">
    <source>
        <dbReference type="EMBL" id="KKU22395.1"/>
    </source>
</evidence>
<feature type="domain" description="VTT" evidence="7">
    <location>
        <begin position="53"/>
        <end position="165"/>
    </location>
</feature>
<dbReference type="Proteomes" id="UP000034107">
    <property type="component" value="Unassembled WGS sequence"/>
</dbReference>
<evidence type="ECO:0000256" key="3">
    <source>
        <dbReference type="ARBA" id="ARBA00022692"/>
    </source>
</evidence>
<dbReference type="GO" id="GO:0005886">
    <property type="term" value="C:plasma membrane"/>
    <property type="evidence" value="ECO:0007669"/>
    <property type="project" value="UniProtKB-SubCell"/>
</dbReference>
<organism evidence="8 9">
    <name type="scientific">Candidatus Nomurabacteria bacterium GW2011_GWA1_46_11</name>
    <dbReference type="NCBI Taxonomy" id="1618732"/>
    <lineage>
        <taxon>Bacteria</taxon>
        <taxon>Candidatus Nomuraibacteriota</taxon>
    </lineage>
</organism>
<evidence type="ECO:0000256" key="5">
    <source>
        <dbReference type="ARBA" id="ARBA00023136"/>
    </source>
</evidence>
<evidence type="ECO:0000256" key="1">
    <source>
        <dbReference type="ARBA" id="ARBA00004651"/>
    </source>
</evidence>
<feature type="transmembrane region" description="Helical" evidence="6">
    <location>
        <begin position="68"/>
        <end position="86"/>
    </location>
</feature>
<evidence type="ECO:0000256" key="6">
    <source>
        <dbReference type="RuleBase" id="RU366058"/>
    </source>
</evidence>
<dbReference type="PANTHER" id="PTHR12677:SF59">
    <property type="entry name" value="GOLGI APPARATUS MEMBRANE PROTEIN TVP38-RELATED"/>
    <property type="match status" value="1"/>
</dbReference>
<feature type="transmembrane region" description="Helical" evidence="6">
    <location>
        <begin position="144"/>
        <end position="165"/>
    </location>
</feature>
<evidence type="ECO:0000256" key="4">
    <source>
        <dbReference type="ARBA" id="ARBA00022989"/>
    </source>
</evidence>
<dbReference type="EMBL" id="LCLS01000003">
    <property type="protein sequence ID" value="KKU22395.1"/>
    <property type="molecule type" value="Genomic_DNA"/>
</dbReference>
<evidence type="ECO:0000313" key="9">
    <source>
        <dbReference type="Proteomes" id="UP000034107"/>
    </source>
</evidence>
<keyword evidence="5 6" id="KW-0472">Membrane</keyword>
<evidence type="ECO:0000259" key="7">
    <source>
        <dbReference type="Pfam" id="PF09335"/>
    </source>
</evidence>
<accession>A0A0G1RN90</accession>
<comment type="similarity">
    <text evidence="6">Belongs to the TVP38/TMEM64 family.</text>
</comment>
<keyword evidence="3 6" id="KW-0812">Transmembrane</keyword>